<sequence length="355" mass="41262">MKPGVTVVICTFNGAALLPETIRHITQQRVESNIPWEVIVIDNASTDDTSQIARQEWHKYRNTVPFSVLYQPRQGLTFAREMAIEEANYEYVLFCDDDNWLNTEYVDTAYHLMLQHPNIGVLGGHGELVYEVPPPSWAQTLPMFGNGPQETRSGKVKRNIVYGAGSILRRSAFLRLFKAGYKPFLTDRNANSLSSGGDSELCYAIALANFDIWYDDRLRFKHFMPKARITWSYYTRFFKERAQCFDVLIPYSILINFGSRNTLSFSLRLMRLFLFTLRQIMPLYLNLLLLRKGSEADKVNRLKLMASEARLLSYRRCFNMLRNFLEILRFQQKELPAQTERSPQHQKKKLKLGVS</sequence>
<protein>
    <submittedName>
        <fullName evidence="2">Glycosyltransferase</fullName>
        <ecNumber evidence="2">2.4.-.-</ecNumber>
    </submittedName>
</protein>
<reference evidence="2 3" key="1">
    <citation type="submission" date="2022-11" db="EMBL/GenBank/DDBJ databases">
        <title>The characterization of three novel Bacteroidetes species and genomic analysis of their roles in tidal elemental geochemical cycles.</title>
        <authorList>
            <person name="Ma K.-J."/>
        </authorList>
    </citation>
    <scope>NUCLEOTIDE SEQUENCE [LARGE SCALE GENOMIC DNA]</scope>
    <source>
        <strain evidence="2 3">M82</strain>
    </source>
</reference>
<feature type="domain" description="Glycosyltransferase 2-like" evidence="1">
    <location>
        <begin position="6"/>
        <end position="176"/>
    </location>
</feature>
<dbReference type="PANTHER" id="PTHR22916:SF3">
    <property type="entry name" value="UDP-GLCNAC:BETAGAL BETA-1,3-N-ACETYLGLUCOSAMINYLTRANSFERASE-LIKE PROTEIN 1"/>
    <property type="match status" value="1"/>
</dbReference>
<keyword evidence="2" id="KW-0808">Transferase</keyword>
<organism evidence="2 3">
    <name type="scientific">Pontibacter anaerobius</name>
    <dbReference type="NCBI Taxonomy" id="2993940"/>
    <lineage>
        <taxon>Bacteria</taxon>
        <taxon>Pseudomonadati</taxon>
        <taxon>Bacteroidota</taxon>
        <taxon>Cytophagia</taxon>
        <taxon>Cytophagales</taxon>
        <taxon>Hymenobacteraceae</taxon>
        <taxon>Pontibacter</taxon>
    </lineage>
</organism>
<dbReference type="Pfam" id="PF00535">
    <property type="entry name" value="Glycos_transf_2"/>
    <property type="match status" value="1"/>
</dbReference>
<comment type="caution">
    <text evidence="2">The sequence shown here is derived from an EMBL/GenBank/DDBJ whole genome shotgun (WGS) entry which is preliminary data.</text>
</comment>
<dbReference type="SUPFAM" id="SSF53448">
    <property type="entry name" value="Nucleotide-diphospho-sugar transferases"/>
    <property type="match status" value="1"/>
</dbReference>
<evidence type="ECO:0000313" key="3">
    <source>
        <dbReference type="Proteomes" id="UP001207228"/>
    </source>
</evidence>
<dbReference type="EC" id="2.4.-.-" evidence="2"/>
<accession>A0ABT3REP0</accession>
<keyword evidence="3" id="KW-1185">Reference proteome</keyword>
<keyword evidence="2" id="KW-0328">Glycosyltransferase</keyword>
<gene>
    <name evidence="2" type="ORF">OO017_08645</name>
</gene>
<dbReference type="Gene3D" id="3.90.550.10">
    <property type="entry name" value="Spore Coat Polysaccharide Biosynthesis Protein SpsA, Chain A"/>
    <property type="match status" value="1"/>
</dbReference>
<dbReference type="InterPro" id="IPR029044">
    <property type="entry name" value="Nucleotide-diphossugar_trans"/>
</dbReference>
<name>A0ABT3REP0_9BACT</name>
<dbReference type="RefSeq" id="WP_266052078.1">
    <property type="nucleotide sequence ID" value="NZ_JAPFQO010000005.1"/>
</dbReference>
<dbReference type="PANTHER" id="PTHR22916">
    <property type="entry name" value="GLYCOSYLTRANSFERASE"/>
    <property type="match status" value="1"/>
</dbReference>
<evidence type="ECO:0000313" key="2">
    <source>
        <dbReference type="EMBL" id="MCX2740010.1"/>
    </source>
</evidence>
<evidence type="ECO:0000259" key="1">
    <source>
        <dbReference type="Pfam" id="PF00535"/>
    </source>
</evidence>
<dbReference type="Proteomes" id="UP001207228">
    <property type="component" value="Unassembled WGS sequence"/>
</dbReference>
<dbReference type="CDD" id="cd00761">
    <property type="entry name" value="Glyco_tranf_GTA_type"/>
    <property type="match status" value="1"/>
</dbReference>
<dbReference type="InterPro" id="IPR001173">
    <property type="entry name" value="Glyco_trans_2-like"/>
</dbReference>
<dbReference type="GO" id="GO:0016757">
    <property type="term" value="F:glycosyltransferase activity"/>
    <property type="evidence" value="ECO:0007669"/>
    <property type="project" value="UniProtKB-KW"/>
</dbReference>
<proteinExistence type="predicted"/>
<dbReference type="EMBL" id="JAPFQO010000005">
    <property type="protein sequence ID" value="MCX2740010.1"/>
    <property type="molecule type" value="Genomic_DNA"/>
</dbReference>